<evidence type="ECO:0000259" key="5">
    <source>
        <dbReference type="PROSITE" id="PS50977"/>
    </source>
</evidence>
<dbReference type="SUPFAM" id="SSF46689">
    <property type="entry name" value="Homeodomain-like"/>
    <property type="match status" value="1"/>
</dbReference>
<dbReference type="PROSITE" id="PS50977">
    <property type="entry name" value="HTH_TETR_2"/>
    <property type="match status" value="1"/>
</dbReference>
<dbReference type="EMBL" id="CP016268">
    <property type="protein sequence ID" value="ANO50747.1"/>
    <property type="molecule type" value="Genomic_DNA"/>
</dbReference>
<dbReference type="Gene3D" id="1.10.357.10">
    <property type="entry name" value="Tetracycline Repressor, domain 2"/>
    <property type="match status" value="1"/>
</dbReference>
<reference evidence="6 7" key="1">
    <citation type="submission" date="2016-06" db="EMBL/GenBank/DDBJ databases">
        <title>Complete genome sequence of a deep-branching marine Gamma Proteobacterium Woeseia oceani type strain XK5.</title>
        <authorList>
            <person name="Mu D."/>
            <person name="Du Z."/>
        </authorList>
    </citation>
    <scope>NUCLEOTIDE SEQUENCE [LARGE SCALE GENOMIC DNA]</scope>
    <source>
        <strain evidence="6 7">XK5</strain>
    </source>
</reference>
<dbReference type="PANTHER" id="PTHR30055:SF223">
    <property type="entry name" value="HTH-TYPE TRANSCRIPTIONAL REGULATOR UIDR"/>
    <property type="match status" value="1"/>
</dbReference>
<accession>A0A193LE09</accession>
<keyword evidence="3" id="KW-0804">Transcription</keyword>
<dbReference type="Proteomes" id="UP000092695">
    <property type="component" value="Chromosome"/>
</dbReference>
<keyword evidence="2 4" id="KW-0238">DNA-binding</keyword>
<dbReference type="InterPro" id="IPR036271">
    <property type="entry name" value="Tet_transcr_reg_TetR-rel_C_sf"/>
</dbReference>
<protein>
    <recommendedName>
        <fullName evidence="5">HTH tetR-type domain-containing protein</fullName>
    </recommendedName>
</protein>
<evidence type="ECO:0000313" key="7">
    <source>
        <dbReference type="Proteomes" id="UP000092695"/>
    </source>
</evidence>
<keyword evidence="1" id="KW-0805">Transcription regulation</keyword>
<dbReference type="Pfam" id="PF16859">
    <property type="entry name" value="TetR_C_11"/>
    <property type="match status" value="1"/>
</dbReference>
<dbReference type="PRINTS" id="PR00455">
    <property type="entry name" value="HTHTETR"/>
</dbReference>
<dbReference type="KEGG" id="woc:BA177_05575"/>
<evidence type="ECO:0000256" key="2">
    <source>
        <dbReference type="ARBA" id="ARBA00023125"/>
    </source>
</evidence>
<evidence type="ECO:0000256" key="3">
    <source>
        <dbReference type="ARBA" id="ARBA00023163"/>
    </source>
</evidence>
<gene>
    <name evidence="6" type="ORF">BA177_05575</name>
</gene>
<evidence type="ECO:0000256" key="1">
    <source>
        <dbReference type="ARBA" id="ARBA00023015"/>
    </source>
</evidence>
<dbReference type="RefSeq" id="WP_068613963.1">
    <property type="nucleotide sequence ID" value="NZ_CP016268.1"/>
</dbReference>
<dbReference type="InterPro" id="IPR011075">
    <property type="entry name" value="TetR_C"/>
</dbReference>
<feature type="domain" description="HTH tetR-type" evidence="5">
    <location>
        <begin position="11"/>
        <end position="71"/>
    </location>
</feature>
<dbReference type="InterPro" id="IPR050109">
    <property type="entry name" value="HTH-type_TetR-like_transc_reg"/>
</dbReference>
<dbReference type="Pfam" id="PF00440">
    <property type="entry name" value="TetR_N"/>
    <property type="match status" value="1"/>
</dbReference>
<dbReference type="PANTHER" id="PTHR30055">
    <property type="entry name" value="HTH-TYPE TRANSCRIPTIONAL REGULATOR RUTR"/>
    <property type="match status" value="1"/>
</dbReference>
<dbReference type="InterPro" id="IPR001647">
    <property type="entry name" value="HTH_TetR"/>
</dbReference>
<evidence type="ECO:0000256" key="4">
    <source>
        <dbReference type="PROSITE-ProRule" id="PRU00335"/>
    </source>
</evidence>
<dbReference type="AlphaFoldDB" id="A0A193LE09"/>
<dbReference type="SUPFAM" id="SSF48498">
    <property type="entry name" value="Tetracyclin repressor-like, C-terminal domain"/>
    <property type="match status" value="1"/>
</dbReference>
<sequence>MNKVRNRRRKEDRPAEITAAAMDEFAEHGYDATPVEAVARRAGVSKGLLYLYFKTKEELFKAVVRSFISPRVNTLRSAIIDSDIGVEEFLRGPFRDFAAALPTSKARHLLRLMIAEGHKHPDLTRWYWENVVSEGLQAITVLIERGVARGELQPSALDRFPHLLISPVVFSVIWTLVMQKHSKLDTTAMIEAHIDLLLASVKAQPEQGSGT</sequence>
<evidence type="ECO:0000313" key="6">
    <source>
        <dbReference type="EMBL" id="ANO50747.1"/>
    </source>
</evidence>
<feature type="DNA-binding region" description="H-T-H motif" evidence="4">
    <location>
        <begin position="34"/>
        <end position="53"/>
    </location>
</feature>
<keyword evidence="7" id="KW-1185">Reference proteome</keyword>
<dbReference type="GO" id="GO:0000976">
    <property type="term" value="F:transcription cis-regulatory region binding"/>
    <property type="evidence" value="ECO:0007669"/>
    <property type="project" value="TreeGrafter"/>
</dbReference>
<dbReference type="InterPro" id="IPR009057">
    <property type="entry name" value="Homeodomain-like_sf"/>
</dbReference>
<dbReference type="GO" id="GO:0003700">
    <property type="term" value="F:DNA-binding transcription factor activity"/>
    <property type="evidence" value="ECO:0007669"/>
    <property type="project" value="TreeGrafter"/>
</dbReference>
<proteinExistence type="predicted"/>
<dbReference type="STRING" id="1548547.BA177_05575"/>
<organism evidence="6 7">
    <name type="scientific">Woeseia oceani</name>
    <dbReference type="NCBI Taxonomy" id="1548547"/>
    <lineage>
        <taxon>Bacteria</taxon>
        <taxon>Pseudomonadati</taxon>
        <taxon>Pseudomonadota</taxon>
        <taxon>Gammaproteobacteria</taxon>
        <taxon>Woeseiales</taxon>
        <taxon>Woeseiaceae</taxon>
        <taxon>Woeseia</taxon>
    </lineage>
</organism>
<name>A0A193LE09_9GAMM</name>